<dbReference type="InterPro" id="IPR003347">
    <property type="entry name" value="JmjC_dom"/>
</dbReference>
<feature type="compositionally biased region" description="Pro residues" evidence="1">
    <location>
        <begin position="40"/>
        <end position="53"/>
    </location>
</feature>
<dbReference type="SMART" id="SM00558">
    <property type="entry name" value="JmjC"/>
    <property type="match status" value="1"/>
</dbReference>
<name>A0A073CLW4_PLAA1</name>
<dbReference type="InterPro" id="IPR041667">
    <property type="entry name" value="Cupin_8"/>
</dbReference>
<keyword evidence="4" id="KW-1185">Reference proteome</keyword>
<dbReference type="PROSITE" id="PS51184">
    <property type="entry name" value="JMJC"/>
    <property type="match status" value="1"/>
</dbReference>
<dbReference type="eggNOG" id="COG2850">
    <property type="taxonomic scope" value="Bacteria"/>
</dbReference>
<organism evidence="3 4">
    <name type="scientific">Planktothrix agardhii (strain NIVA-CYA 126/8)</name>
    <dbReference type="NCBI Taxonomy" id="388467"/>
    <lineage>
        <taxon>Bacteria</taxon>
        <taxon>Bacillati</taxon>
        <taxon>Cyanobacteriota</taxon>
        <taxon>Cyanophyceae</taxon>
        <taxon>Oscillatoriophycideae</taxon>
        <taxon>Oscillatoriales</taxon>
        <taxon>Microcoleaceae</taxon>
        <taxon>Planktothrix</taxon>
    </lineage>
</organism>
<reference evidence="3 4" key="1">
    <citation type="journal article" date="2014" name="Appl. Environ. Microbiol.">
        <title>Elucidation of insertion elements encoded on plasmids and in vitro construction of shuttle vectors from the toxic cyanobacterium Planktothrix.</title>
        <authorList>
            <person name="Christiansen G."/>
            <person name="Goesmann A."/>
            <person name="Kurmayer R."/>
        </authorList>
    </citation>
    <scope>NUCLEOTIDE SEQUENCE [LARGE SCALE GENOMIC DNA]</scope>
    <source>
        <strain evidence="3 4">NIVA-CYA 126/8</strain>
    </source>
</reference>
<dbReference type="SUPFAM" id="SSF51197">
    <property type="entry name" value="Clavaminate synthase-like"/>
    <property type="match status" value="1"/>
</dbReference>
<accession>A0A073CLW4</accession>
<dbReference type="PANTHER" id="PTHR12461:SF105">
    <property type="entry name" value="HYPOXIA-INDUCIBLE FACTOR 1-ALPHA INHIBITOR"/>
    <property type="match status" value="1"/>
</dbReference>
<dbReference type="AlphaFoldDB" id="A0A073CLW4"/>
<dbReference type="Pfam" id="PF13621">
    <property type="entry name" value="Cupin_8"/>
    <property type="match status" value="1"/>
</dbReference>
<gene>
    <name evidence="3" type="ORF">A19Y_4497</name>
</gene>
<dbReference type="Gene3D" id="2.60.120.650">
    <property type="entry name" value="Cupin"/>
    <property type="match status" value="1"/>
</dbReference>
<dbReference type="EMBL" id="CM002803">
    <property type="protein sequence ID" value="KEI69141.1"/>
    <property type="molecule type" value="Genomic_DNA"/>
</dbReference>
<evidence type="ECO:0000259" key="2">
    <source>
        <dbReference type="PROSITE" id="PS51184"/>
    </source>
</evidence>
<dbReference type="HOGENOM" id="CLU_016785_3_4_3"/>
<proteinExistence type="predicted"/>
<dbReference type="PANTHER" id="PTHR12461">
    <property type="entry name" value="HYPOXIA-INDUCIBLE FACTOR 1 ALPHA INHIBITOR-RELATED"/>
    <property type="match status" value="1"/>
</dbReference>
<feature type="domain" description="JmjC" evidence="2">
    <location>
        <begin position="217"/>
        <end position="381"/>
    </location>
</feature>
<dbReference type="Proteomes" id="UP000027395">
    <property type="component" value="Chromosome"/>
</dbReference>
<dbReference type="GeneID" id="77286173"/>
<evidence type="ECO:0000256" key="1">
    <source>
        <dbReference type="SAM" id="MobiDB-lite"/>
    </source>
</evidence>
<dbReference type="STRING" id="388467.A19Y_4497"/>
<evidence type="ECO:0000313" key="3">
    <source>
        <dbReference type="EMBL" id="KEI69141.1"/>
    </source>
</evidence>
<protein>
    <recommendedName>
        <fullName evidence="2">JmjC domain-containing protein</fullName>
    </recommendedName>
</protein>
<sequence>MTDIQPLKITLPPLQITLNDRQQVSLQWLPQSPVTESPQHPQPPEIPEPPPLPDGWKKWIAANKFLHKSDDALIECMVKNGIDVKLAVEEVTNLANQPYFQAAQEVLQKLEKLESILQIQNQLSALGSNYNSIPRIPFLSKDEFLDQYYSQNKPVILTGIMKNWEAMERWTPDYLKENYGNVSIQVQGNRDSDPNYEINLEQHRKTMLFGDYIDWVVRAGETNDYYMVANNNTLNREEMQGLFEDMEVFPEYLDPAQTVGKTFFWFGSAGTVTPLHHDTINIFLAQVSGRKLIKMISPEQTPFIYNNIGVFSPIDPANPDYNRYPLYRNVRSIDVILHPGEVIFLPVGWWHYVKGLEMSISVSFINFKFPNDYDWKNPSGVNSYQ</sequence>
<dbReference type="PATRIC" id="fig|388467.6.peg.4437"/>
<feature type="region of interest" description="Disordered" evidence="1">
    <location>
        <begin position="32"/>
        <end position="53"/>
    </location>
</feature>
<evidence type="ECO:0000313" key="4">
    <source>
        <dbReference type="Proteomes" id="UP000027395"/>
    </source>
</evidence>
<dbReference type="RefSeq" id="WP_042156733.1">
    <property type="nucleotide sequence ID" value="NZ_CM002803.1"/>
</dbReference>